<dbReference type="SUPFAM" id="SSF53639">
    <property type="entry name" value="AraD/HMP-PK domain-like"/>
    <property type="match status" value="1"/>
</dbReference>
<dbReference type="AlphaFoldDB" id="A0A538UAK0"/>
<sequence>MAGPPLEGVTRFEVEHETRRLEERVYGETVRVLAAWREVLARLGLIGQDPGRYQGLGYGNVSARLGPFGDVGRGQRRFLVTGTQTGGRPALTLADFCVVERYDLATNQVRSFGPVPPSSESLTHGALYDIAPAARVVLHGHAPEIWRHARALGLPVTPADVASGTPRMAVEVQRLFRESTLSGTGILAMGGHEDGVLAFGGSAGEAGETLVRHLARALAAP</sequence>
<comment type="caution">
    <text evidence="2">The sequence shown here is derived from an EMBL/GenBank/DDBJ whole genome shotgun (WGS) entry which is preliminary data.</text>
</comment>
<gene>
    <name evidence="2" type="ORF">E6K81_06160</name>
</gene>
<dbReference type="Proteomes" id="UP000319771">
    <property type="component" value="Unassembled WGS sequence"/>
</dbReference>
<name>A0A538UAK0_UNCEI</name>
<reference evidence="2 3" key="1">
    <citation type="journal article" date="2019" name="Nat. Microbiol.">
        <title>Mediterranean grassland soil C-N compound turnover is dependent on rainfall and depth, and is mediated by genomically divergent microorganisms.</title>
        <authorList>
            <person name="Diamond S."/>
            <person name="Andeer P.F."/>
            <person name="Li Z."/>
            <person name="Crits-Christoph A."/>
            <person name="Burstein D."/>
            <person name="Anantharaman K."/>
            <person name="Lane K.R."/>
            <person name="Thomas B.C."/>
            <person name="Pan C."/>
            <person name="Northen T.R."/>
            <person name="Banfield J.F."/>
        </authorList>
    </citation>
    <scope>NUCLEOTIDE SEQUENCE [LARGE SCALE GENOMIC DNA]</scope>
    <source>
        <strain evidence="2">WS_11</strain>
    </source>
</reference>
<dbReference type="EMBL" id="VBPB01000089">
    <property type="protein sequence ID" value="TMQ72904.1"/>
    <property type="molecule type" value="Genomic_DNA"/>
</dbReference>
<accession>A0A538UAK0</accession>
<dbReference type="Gene3D" id="3.40.225.10">
    <property type="entry name" value="Class II aldolase/adducin N-terminal domain"/>
    <property type="match status" value="1"/>
</dbReference>
<organism evidence="2 3">
    <name type="scientific">Eiseniibacteriota bacterium</name>
    <dbReference type="NCBI Taxonomy" id="2212470"/>
    <lineage>
        <taxon>Bacteria</taxon>
        <taxon>Candidatus Eiseniibacteriota</taxon>
    </lineage>
</organism>
<proteinExistence type="predicted"/>
<protein>
    <submittedName>
        <fullName evidence="2">Class II aldolase/adducin family protein</fullName>
    </submittedName>
</protein>
<dbReference type="InterPro" id="IPR036409">
    <property type="entry name" value="Aldolase_II/adducin_N_sf"/>
</dbReference>
<dbReference type="InterPro" id="IPR001303">
    <property type="entry name" value="Aldolase_II/adducin_N"/>
</dbReference>
<dbReference type="SMART" id="SM01007">
    <property type="entry name" value="Aldolase_II"/>
    <property type="match status" value="1"/>
</dbReference>
<evidence type="ECO:0000313" key="3">
    <source>
        <dbReference type="Proteomes" id="UP000319771"/>
    </source>
</evidence>
<feature type="domain" description="Class II aldolase/adducin N-terminal" evidence="1">
    <location>
        <begin position="38"/>
        <end position="218"/>
    </location>
</feature>
<evidence type="ECO:0000313" key="2">
    <source>
        <dbReference type="EMBL" id="TMQ72904.1"/>
    </source>
</evidence>
<dbReference type="Pfam" id="PF00596">
    <property type="entry name" value="Aldolase_II"/>
    <property type="match status" value="1"/>
</dbReference>
<evidence type="ECO:0000259" key="1">
    <source>
        <dbReference type="SMART" id="SM01007"/>
    </source>
</evidence>